<evidence type="ECO:0000256" key="6">
    <source>
        <dbReference type="ARBA" id="ARBA00012180"/>
    </source>
</evidence>
<evidence type="ECO:0000256" key="3">
    <source>
        <dbReference type="ARBA" id="ARBA00004065"/>
    </source>
</evidence>
<dbReference type="GO" id="GO:0032299">
    <property type="term" value="C:ribonuclease H2 complex"/>
    <property type="evidence" value="ECO:0007669"/>
    <property type="project" value="TreeGrafter"/>
</dbReference>
<organism evidence="18 19">
    <name type="scientific">Cerasibacillus quisquiliarum</name>
    <dbReference type="NCBI Taxonomy" id="227865"/>
    <lineage>
        <taxon>Bacteria</taxon>
        <taxon>Bacillati</taxon>
        <taxon>Bacillota</taxon>
        <taxon>Bacilli</taxon>
        <taxon>Bacillales</taxon>
        <taxon>Bacillaceae</taxon>
        <taxon>Cerasibacillus</taxon>
    </lineage>
</organism>
<dbReference type="PANTHER" id="PTHR10954">
    <property type="entry name" value="RIBONUCLEASE H2 SUBUNIT A"/>
    <property type="match status" value="1"/>
</dbReference>
<dbReference type="GO" id="GO:0030145">
    <property type="term" value="F:manganese ion binding"/>
    <property type="evidence" value="ECO:0007669"/>
    <property type="project" value="UniProtKB-UniRule"/>
</dbReference>
<dbReference type="HAMAP" id="MF_00052_B">
    <property type="entry name" value="RNase_HII_B"/>
    <property type="match status" value="1"/>
</dbReference>
<evidence type="ECO:0000256" key="10">
    <source>
        <dbReference type="ARBA" id="ARBA00022723"/>
    </source>
</evidence>
<comment type="catalytic activity">
    <reaction evidence="1 14 15 16">
        <text>Endonucleolytic cleavage to 5'-phosphomonoester.</text>
        <dbReference type="EC" id="3.1.26.4"/>
    </reaction>
</comment>
<accession>A0A511UX87</accession>
<dbReference type="GO" id="GO:0043137">
    <property type="term" value="P:DNA replication, removal of RNA primer"/>
    <property type="evidence" value="ECO:0007669"/>
    <property type="project" value="TreeGrafter"/>
</dbReference>
<dbReference type="PANTHER" id="PTHR10954:SF18">
    <property type="entry name" value="RIBONUCLEASE HII"/>
    <property type="match status" value="1"/>
</dbReference>
<name>A0A511UX87_9BACI</name>
<dbReference type="AlphaFoldDB" id="A0A511UX87"/>
<dbReference type="InterPro" id="IPR001352">
    <property type="entry name" value="RNase_HII/HIII"/>
</dbReference>
<dbReference type="NCBIfam" id="NF000594">
    <property type="entry name" value="PRK00015.1-1"/>
    <property type="match status" value="1"/>
</dbReference>
<feature type="binding site" evidence="14 15">
    <location>
        <position position="77"/>
    </location>
    <ligand>
        <name>a divalent metal cation</name>
        <dbReference type="ChEBI" id="CHEBI:60240"/>
    </ligand>
</feature>
<dbReference type="EC" id="3.1.26.4" evidence="6 14"/>
<dbReference type="SUPFAM" id="SSF53098">
    <property type="entry name" value="Ribonuclease H-like"/>
    <property type="match status" value="1"/>
</dbReference>
<dbReference type="Pfam" id="PF01351">
    <property type="entry name" value="RNase_HII"/>
    <property type="match status" value="1"/>
</dbReference>
<dbReference type="InterPro" id="IPR036397">
    <property type="entry name" value="RNaseH_sf"/>
</dbReference>
<dbReference type="GO" id="GO:0003723">
    <property type="term" value="F:RNA binding"/>
    <property type="evidence" value="ECO:0007669"/>
    <property type="project" value="UniProtKB-UniRule"/>
</dbReference>
<keyword evidence="8 14" id="KW-0963">Cytoplasm</keyword>
<keyword evidence="19" id="KW-1185">Reference proteome</keyword>
<dbReference type="EMBL" id="BJXW01000008">
    <property type="protein sequence ID" value="GEN30411.1"/>
    <property type="molecule type" value="Genomic_DNA"/>
</dbReference>
<comment type="similarity">
    <text evidence="5 14 16">Belongs to the RNase HII family.</text>
</comment>
<proteinExistence type="inferred from homology"/>
<dbReference type="NCBIfam" id="NF000595">
    <property type="entry name" value="PRK00015.1-3"/>
    <property type="match status" value="1"/>
</dbReference>
<evidence type="ECO:0000259" key="17">
    <source>
        <dbReference type="PROSITE" id="PS51975"/>
    </source>
</evidence>
<evidence type="ECO:0000256" key="14">
    <source>
        <dbReference type="HAMAP-Rule" id="MF_00052"/>
    </source>
</evidence>
<comment type="subcellular location">
    <subcellularLocation>
        <location evidence="4 14">Cytoplasm</location>
    </subcellularLocation>
</comment>
<dbReference type="GO" id="GO:0004523">
    <property type="term" value="F:RNA-DNA hybrid ribonuclease activity"/>
    <property type="evidence" value="ECO:0007669"/>
    <property type="project" value="UniProtKB-UniRule"/>
</dbReference>
<dbReference type="GO" id="GO:0006298">
    <property type="term" value="P:mismatch repair"/>
    <property type="evidence" value="ECO:0007669"/>
    <property type="project" value="TreeGrafter"/>
</dbReference>
<keyword evidence="12 14" id="KW-0378">Hydrolase</keyword>
<evidence type="ECO:0000313" key="19">
    <source>
        <dbReference type="Proteomes" id="UP000321491"/>
    </source>
</evidence>
<evidence type="ECO:0000256" key="11">
    <source>
        <dbReference type="ARBA" id="ARBA00022759"/>
    </source>
</evidence>
<protein>
    <recommendedName>
        <fullName evidence="7 14">Ribonuclease HII</fullName>
        <shortName evidence="14">RNase HII</shortName>
        <ecNumber evidence="6 14">3.1.26.4</ecNumber>
    </recommendedName>
</protein>
<evidence type="ECO:0000256" key="5">
    <source>
        <dbReference type="ARBA" id="ARBA00007383"/>
    </source>
</evidence>
<keyword evidence="13 14" id="KW-0464">Manganese</keyword>
<dbReference type="InterPro" id="IPR022898">
    <property type="entry name" value="RNase_HII"/>
</dbReference>
<dbReference type="Proteomes" id="UP000321491">
    <property type="component" value="Unassembled WGS sequence"/>
</dbReference>
<reference evidence="18 19" key="1">
    <citation type="submission" date="2019-07" db="EMBL/GenBank/DDBJ databases">
        <title>Whole genome shotgun sequence of Cerasibacillus quisquiliarum NBRC 102429.</title>
        <authorList>
            <person name="Hosoyama A."/>
            <person name="Uohara A."/>
            <person name="Ohji S."/>
            <person name="Ichikawa N."/>
        </authorList>
    </citation>
    <scope>NUCLEOTIDE SEQUENCE [LARGE SCALE GENOMIC DNA]</scope>
    <source>
        <strain evidence="18 19">NBRC 102429</strain>
    </source>
</reference>
<dbReference type="InterPro" id="IPR024567">
    <property type="entry name" value="RNase_HII/HIII_dom"/>
</dbReference>
<evidence type="ECO:0000256" key="2">
    <source>
        <dbReference type="ARBA" id="ARBA00001946"/>
    </source>
</evidence>
<dbReference type="RefSeq" id="WP_146935653.1">
    <property type="nucleotide sequence ID" value="NZ_BJXW01000008.1"/>
</dbReference>
<keyword evidence="11 14" id="KW-0255">Endonuclease</keyword>
<feature type="binding site" evidence="14 15">
    <location>
        <position position="78"/>
    </location>
    <ligand>
        <name>a divalent metal cation</name>
        <dbReference type="ChEBI" id="CHEBI:60240"/>
    </ligand>
</feature>
<evidence type="ECO:0000256" key="12">
    <source>
        <dbReference type="ARBA" id="ARBA00022801"/>
    </source>
</evidence>
<gene>
    <name evidence="14 18" type="primary">rnhB</name>
    <name evidence="18" type="ORF">CQU01_06490</name>
</gene>
<dbReference type="CDD" id="cd07182">
    <property type="entry name" value="RNase_HII_bacteria_HII_like"/>
    <property type="match status" value="1"/>
</dbReference>
<keyword evidence="9 14" id="KW-0540">Nuclease</keyword>
<evidence type="ECO:0000256" key="9">
    <source>
        <dbReference type="ARBA" id="ARBA00022722"/>
    </source>
</evidence>
<evidence type="ECO:0000256" key="15">
    <source>
        <dbReference type="PROSITE-ProRule" id="PRU01319"/>
    </source>
</evidence>
<comment type="cofactor">
    <cofactor evidence="2">
        <name>Mg(2+)</name>
        <dbReference type="ChEBI" id="CHEBI:18420"/>
    </cofactor>
</comment>
<dbReference type="Gene3D" id="3.30.420.10">
    <property type="entry name" value="Ribonuclease H-like superfamily/Ribonuclease H"/>
    <property type="match status" value="1"/>
</dbReference>
<comment type="cofactor">
    <cofactor evidence="14 15">
        <name>Mn(2+)</name>
        <dbReference type="ChEBI" id="CHEBI:29035"/>
    </cofactor>
    <cofactor evidence="14 15">
        <name>Mg(2+)</name>
        <dbReference type="ChEBI" id="CHEBI:18420"/>
    </cofactor>
    <text evidence="14 15">Manganese or magnesium. Binds 1 divalent metal ion per monomer in the absence of substrate. May bind a second metal ion after substrate binding.</text>
</comment>
<evidence type="ECO:0000256" key="7">
    <source>
        <dbReference type="ARBA" id="ARBA00019179"/>
    </source>
</evidence>
<feature type="domain" description="RNase H type-2" evidence="17">
    <location>
        <begin position="71"/>
        <end position="258"/>
    </location>
</feature>
<dbReference type="GO" id="GO:0005737">
    <property type="term" value="C:cytoplasm"/>
    <property type="evidence" value="ECO:0007669"/>
    <property type="project" value="UniProtKB-SubCell"/>
</dbReference>
<dbReference type="FunFam" id="3.30.420.10:FF:000006">
    <property type="entry name" value="Ribonuclease HII"/>
    <property type="match status" value="1"/>
</dbReference>
<evidence type="ECO:0000256" key="8">
    <source>
        <dbReference type="ARBA" id="ARBA00022490"/>
    </source>
</evidence>
<dbReference type="OrthoDB" id="9803420at2"/>
<keyword evidence="10 14" id="KW-0479">Metal-binding</keyword>
<comment type="function">
    <text evidence="3 14 16">Endonuclease that specifically degrades the RNA of RNA-DNA hybrids.</text>
</comment>
<evidence type="ECO:0000313" key="18">
    <source>
        <dbReference type="EMBL" id="GEN30411.1"/>
    </source>
</evidence>
<evidence type="ECO:0000256" key="1">
    <source>
        <dbReference type="ARBA" id="ARBA00000077"/>
    </source>
</evidence>
<feature type="binding site" evidence="14 15">
    <location>
        <position position="169"/>
    </location>
    <ligand>
        <name>a divalent metal cation</name>
        <dbReference type="ChEBI" id="CHEBI:60240"/>
    </ligand>
</feature>
<dbReference type="InterPro" id="IPR012337">
    <property type="entry name" value="RNaseH-like_sf"/>
</dbReference>
<evidence type="ECO:0000256" key="16">
    <source>
        <dbReference type="RuleBase" id="RU003515"/>
    </source>
</evidence>
<dbReference type="PROSITE" id="PS51975">
    <property type="entry name" value="RNASE_H_2"/>
    <property type="match status" value="1"/>
</dbReference>
<sequence>MKKLTIAQIKSLIYEQQVDPTVINSLQNDKRKGVQKLLQSFRKQQKKEKDLKERFAAMTQYERRCRQEGYHMIAGVDEVGRGPLAGPVVAAAVILPPTFELLGLNDSKQLSEAKRLEYATYIKQNAVSYGIGIVGHEQIDTLNILQATKQAMKQALFSLKPAADYVLIDAVTLSNLPIPHQSINKGDERSISIAAASILAKVTRDQWMRKIHQEYPMYEFASNMGYGTKQHLNALEKYGISPYHRKSFSPVKKYLKSE</sequence>
<evidence type="ECO:0000256" key="13">
    <source>
        <dbReference type="ARBA" id="ARBA00023211"/>
    </source>
</evidence>
<comment type="caution">
    <text evidence="18">The sequence shown here is derived from an EMBL/GenBank/DDBJ whole genome shotgun (WGS) entry which is preliminary data.</text>
</comment>
<evidence type="ECO:0000256" key="4">
    <source>
        <dbReference type="ARBA" id="ARBA00004496"/>
    </source>
</evidence>